<feature type="non-terminal residue" evidence="1">
    <location>
        <position position="1"/>
    </location>
</feature>
<evidence type="ECO:0000313" key="1">
    <source>
        <dbReference type="EMBL" id="GAG12562.1"/>
    </source>
</evidence>
<dbReference type="AlphaFoldDB" id="X0VN34"/>
<proteinExistence type="predicted"/>
<protein>
    <submittedName>
        <fullName evidence="1">Uncharacterized protein</fullName>
    </submittedName>
</protein>
<name>X0VN34_9ZZZZ</name>
<sequence>LVVEWRKIKDGTTSACNGRGQLVSGRPRVDEG</sequence>
<dbReference type="EMBL" id="BARS01023548">
    <property type="protein sequence ID" value="GAG12562.1"/>
    <property type="molecule type" value="Genomic_DNA"/>
</dbReference>
<gene>
    <name evidence="1" type="ORF">S01H1_37482</name>
</gene>
<organism evidence="1">
    <name type="scientific">marine sediment metagenome</name>
    <dbReference type="NCBI Taxonomy" id="412755"/>
    <lineage>
        <taxon>unclassified sequences</taxon>
        <taxon>metagenomes</taxon>
        <taxon>ecological metagenomes</taxon>
    </lineage>
</organism>
<reference evidence="1" key="1">
    <citation type="journal article" date="2014" name="Front. Microbiol.">
        <title>High frequency of phylogenetically diverse reductive dehalogenase-homologous genes in deep subseafloor sedimentary metagenomes.</title>
        <authorList>
            <person name="Kawai M."/>
            <person name="Futagami T."/>
            <person name="Toyoda A."/>
            <person name="Takaki Y."/>
            <person name="Nishi S."/>
            <person name="Hori S."/>
            <person name="Arai W."/>
            <person name="Tsubouchi T."/>
            <person name="Morono Y."/>
            <person name="Uchiyama I."/>
            <person name="Ito T."/>
            <person name="Fujiyama A."/>
            <person name="Inagaki F."/>
            <person name="Takami H."/>
        </authorList>
    </citation>
    <scope>NUCLEOTIDE SEQUENCE</scope>
    <source>
        <strain evidence="1">Expedition CK06-06</strain>
    </source>
</reference>
<accession>X0VN34</accession>
<comment type="caution">
    <text evidence="1">The sequence shown here is derived from an EMBL/GenBank/DDBJ whole genome shotgun (WGS) entry which is preliminary data.</text>
</comment>